<accession>A0ABT1PI85</accession>
<dbReference type="EMBL" id="JANFNH010000024">
    <property type="protein sequence ID" value="MCQ4044208.1"/>
    <property type="molecule type" value="Genomic_DNA"/>
</dbReference>
<keyword evidence="3" id="KW-1185">Reference proteome</keyword>
<dbReference type="Gene3D" id="3.20.180.10">
    <property type="entry name" value="PNP-oxidase-like"/>
    <property type="match status" value="1"/>
</dbReference>
<evidence type="ECO:0000313" key="3">
    <source>
        <dbReference type="Proteomes" id="UP001206206"/>
    </source>
</evidence>
<comment type="caution">
    <text evidence="2">The sequence shown here is derived from an EMBL/GenBank/DDBJ whole genome shotgun (WGS) entry which is preliminary data.</text>
</comment>
<proteinExistence type="predicted"/>
<dbReference type="Pfam" id="PF10615">
    <property type="entry name" value="DUF2470"/>
    <property type="match status" value="1"/>
</dbReference>
<dbReference type="SUPFAM" id="SSF50475">
    <property type="entry name" value="FMN-binding split barrel"/>
    <property type="match status" value="1"/>
</dbReference>
<organism evidence="2 3">
    <name type="scientific">Streptantibioticus rubrisoli</name>
    <dbReference type="NCBI Taxonomy" id="1387313"/>
    <lineage>
        <taxon>Bacteria</taxon>
        <taxon>Bacillati</taxon>
        <taxon>Actinomycetota</taxon>
        <taxon>Actinomycetes</taxon>
        <taxon>Kitasatosporales</taxon>
        <taxon>Streptomycetaceae</taxon>
        <taxon>Streptantibioticus</taxon>
    </lineage>
</organism>
<evidence type="ECO:0000313" key="2">
    <source>
        <dbReference type="EMBL" id="MCQ4044208.1"/>
    </source>
</evidence>
<dbReference type="RefSeq" id="WP_255929955.1">
    <property type="nucleotide sequence ID" value="NZ_JANFNH010000024.1"/>
</dbReference>
<sequence>MPTAAERLRTLVEGNSSALLVIPGLDGADPLDMVPSERTVTEEGDVVLCLPPNSPAVRAATHAEADELSAVLEITDVAPVAVAHRVRARAWVAGWLTPLRDGRPARLRLEVGEAAVEDLWGADPVEPDEFAAALPDPFAAQEAELLQHLAAAHGGQLDWLCALVSGRDGRCAAPGGAVPVALDRFGLRVRFGGDGHVFDARFDFPTPVADHGELRRTMHALFDSARDAAGQPRGEE</sequence>
<dbReference type="Proteomes" id="UP001206206">
    <property type="component" value="Unassembled WGS sequence"/>
</dbReference>
<evidence type="ECO:0000259" key="1">
    <source>
        <dbReference type="Pfam" id="PF10615"/>
    </source>
</evidence>
<reference evidence="2 3" key="1">
    <citation type="submission" date="2022-06" db="EMBL/GenBank/DDBJ databases">
        <title>Draft genome sequence of type strain Streptomyces rubrisoli DSM 42083.</title>
        <authorList>
            <person name="Duangmal K."/>
            <person name="Klaysubun C."/>
        </authorList>
    </citation>
    <scope>NUCLEOTIDE SEQUENCE [LARGE SCALE GENOMIC DNA]</scope>
    <source>
        <strain evidence="2 3">DSM 42083</strain>
    </source>
</reference>
<feature type="domain" description="DUF2470" evidence="1">
    <location>
        <begin position="143"/>
        <end position="220"/>
    </location>
</feature>
<dbReference type="InterPro" id="IPR037119">
    <property type="entry name" value="Haem_oxidase_HugZ-like_sf"/>
</dbReference>
<name>A0ABT1PI85_9ACTN</name>
<gene>
    <name evidence="2" type="ORF">NON19_19805</name>
</gene>
<protein>
    <submittedName>
        <fullName evidence="2">DUF2470 domain-containing protein</fullName>
    </submittedName>
</protein>
<dbReference type="InterPro" id="IPR019595">
    <property type="entry name" value="DUF2470"/>
</dbReference>